<evidence type="ECO:0000313" key="3">
    <source>
        <dbReference type="Proteomes" id="UP000053240"/>
    </source>
</evidence>
<evidence type="ECO:0000256" key="1">
    <source>
        <dbReference type="SAM" id="MobiDB-lite"/>
    </source>
</evidence>
<gene>
    <name evidence="2" type="ORF">RR48_00879</name>
</gene>
<evidence type="ECO:0000313" key="2">
    <source>
        <dbReference type="EMBL" id="KPJ20331.1"/>
    </source>
</evidence>
<feature type="compositionally biased region" description="Low complexity" evidence="1">
    <location>
        <begin position="17"/>
        <end position="26"/>
    </location>
</feature>
<dbReference type="EMBL" id="KQ459713">
    <property type="protein sequence ID" value="KPJ20331.1"/>
    <property type="molecule type" value="Genomic_DNA"/>
</dbReference>
<name>A0A0N1IQG1_PAPMA</name>
<dbReference type="Gene3D" id="3.20.20.140">
    <property type="entry name" value="Metal-dependent hydrolases"/>
    <property type="match status" value="1"/>
</dbReference>
<accession>A0A0N1IQG1</accession>
<reference evidence="2 3" key="1">
    <citation type="journal article" date="2015" name="Nat. Commun.">
        <title>Outbred genome sequencing and CRISPR/Cas9 gene editing in butterflies.</title>
        <authorList>
            <person name="Li X."/>
            <person name="Fan D."/>
            <person name="Zhang W."/>
            <person name="Liu G."/>
            <person name="Zhang L."/>
            <person name="Zhao L."/>
            <person name="Fang X."/>
            <person name="Chen L."/>
            <person name="Dong Y."/>
            <person name="Chen Y."/>
            <person name="Ding Y."/>
            <person name="Zhao R."/>
            <person name="Feng M."/>
            <person name="Zhu Y."/>
            <person name="Feng Y."/>
            <person name="Jiang X."/>
            <person name="Zhu D."/>
            <person name="Xiang H."/>
            <person name="Feng X."/>
            <person name="Li S."/>
            <person name="Wang J."/>
            <person name="Zhang G."/>
            <person name="Kronforst M.R."/>
            <person name="Wang W."/>
        </authorList>
    </citation>
    <scope>NUCLEOTIDE SEQUENCE [LARGE SCALE GENOMIC DNA]</scope>
    <source>
        <strain evidence="2">Ya'a_city_454_Pm</strain>
        <tissue evidence="2">Whole body</tissue>
    </source>
</reference>
<protein>
    <submittedName>
        <fullName evidence="2">Uncharacterized protein</fullName>
    </submittedName>
</protein>
<organism evidence="2 3">
    <name type="scientific">Papilio machaon</name>
    <name type="common">Old World swallowtail butterfly</name>
    <dbReference type="NCBI Taxonomy" id="76193"/>
    <lineage>
        <taxon>Eukaryota</taxon>
        <taxon>Metazoa</taxon>
        <taxon>Ecdysozoa</taxon>
        <taxon>Arthropoda</taxon>
        <taxon>Hexapoda</taxon>
        <taxon>Insecta</taxon>
        <taxon>Pterygota</taxon>
        <taxon>Neoptera</taxon>
        <taxon>Endopterygota</taxon>
        <taxon>Lepidoptera</taxon>
        <taxon>Glossata</taxon>
        <taxon>Ditrysia</taxon>
        <taxon>Papilionoidea</taxon>
        <taxon>Papilionidae</taxon>
        <taxon>Papilioninae</taxon>
        <taxon>Papilio</taxon>
    </lineage>
</organism>
<sequence>MVSQRKRLLRGSMPVEGSSSSTTRGSPTIASAKESLRRVPPEQSSAFLLACSIICRPFKYASTILRTKLNNVSGGDSSSILDAMRRAMDVSAHLEMLDTTSVTRADFNWREVFYLATLGGATGKLKIKALTV</sequence>
<dbReference type="InParanoid" id="A0A0N1IQG1"/>
<proteinExistence type="predicted"/>
<dbReference type="Proteomes" id="UP000053240">
    <property type="component" value="Unassembled WGS sequence"/>
</dbReference>
<dbReference type="AlphaFoldDB" id="A0A0N1IQG1"/>
<keyword evidence="3" id="KW-1185">Reference proteome</keyword>
<feature type="region of interest" description="Disordered" evidence="1">
    <location>
        <begin position="1"/>
        <end position="37"/>
    </location>
</feature>